<evidence type="ECO:0000313" key="17">
    <source>
        <dbReference type="EMBL" id="NER16367.1"/>
    </source>
</evidence>
<dbReference type="InterPro" id="IPR000531">
    <property type="entry name" value="Beta-barrel_TonB"/>
</dbReference>
<feature type="domain" description="TonB-dependent receptor plug" evidence="16">
    <location>
        <begin position="279"/>
        <end position="357"/>
    </location>
</feature>
<evidence type="ECO:0000256" key="11">
    <source>
        <dbReference type="ARBA" id="ARBA00023237"/>
    </source>
</evidence>
<evidence type="ECO:0000256" key="4">
    <source>
        <dbReference type="ARBA" id="ARBA00022496"/>
    </source>
</evidence>
<evidence type="ECO:0000256" key="12">
    <source>
        <dbReference type="PROSITE-ProRule" id="PRU01360"/>
    </source>
</evidence>
<dbReference type="SUPFAM" id="SSF56935">
    <property type="entry name" value="Porins"/>
    <property type="match status" value="1"/>
</dbReference>
<comment type="subcellular location">
    <subcellularLocation>
        <location evidence="1 12">Cell outer membrane</location>
        <topology evidence="1 12">Multi-pass membrane protein</topology>
    </subcellularLocation>
</comment>
<dbReference type="Proteomes" id="UP000474296">
    <property type="component" value="Unassembled WGS sequence"/>
</dbReference>
<dbReference type="InterPro" id="IPR008969">
    <property type="entry name" value="CarboxyPept-like_regulatory"/>
</dbReference>
<protein>
    <submittedName>
        <fullName evidence="17">TonB-dependent receptor</fullName>
    </submittedName>
</protein>
<dbReference type="PANTHER" id="PTHR32552:SF68">
    <property type="entry name" value="FERRICHROME OUTER MEMBRANE TRANSPORTER_PHAGE RECEPTOR"/>
    <property type="match status" value="1"/>
</dbReference>
<evidence type="ECO:0000256" key="6">
    <source>
        <dbReference type="ARBA" id="ARBA00022729"/>
    </source>
</evidence>
<keyword evidence="18" id="KW-1185">Reference proteome</keyword>
<dbReference type="Gene3D" id="2.40.170.20">
    <property type="entry name" value="TonB-dependent receptor, beta-barrel domain"/>
    <property type="match status" value="1"/>
</dbReference>
<comment type="similarity">
    <text evidence="12 13">Belongs to the TonB-dependent receptor family.</text>
</comment>
<proteinExistence type="inferred from homology"/>
<keyword evidence="11 12" id="KW-0998">Cell outer membrane</keyword>
<keyword evidence="8" id="KW-0406">Ion transport</keyword>
<dbReference type="Pfam" id="PF07715">
    <property type="entry name" value="Plug"/>
    <property type="match status" value="1"/>
</dbReference>
<evidence type="ECO:0000256" key="1">
    <source>
        <dbReference type="ARBA" id="ARBA00004571"/>
    </source>
</evidence>
<keyword evidence="4" id="KW-0410">Iron transport</keyword>
<dbReference type="InterPro" id="IPR036942">
    <property type="entry name" value="Beta-barrel_TonB_sf"/>
</dbReference>
<reference evidence="17 18" key="1">
    <citation type="submission" date="2020-01" db="EMBL/GenBank/DDBJ databases">
        <title>Spongiivirga citrea KCTC 32990T.</title>
        <authorList>
            <person name="Wang G."/>
        </authorList>
    </citation>
    <scope>NUCLEOTIDE SEQUENCE [LARGE SCALE GENOMIC DNA]</scope>
    <source>
        <strain evidence="17 18">KCTC 32990</strain>
    </source>
</reference>
<dbReference type="EMBL" id="JAABOQ010000002">
    <property type="protein sequence ID" value="NER16367.1"/>
    <property type="molecule type" value="Genomic_DNA"/>
</dbReference>
<gene>
    <name evidence="17" type="ORF">GWK10_04055</name>
</gene>
<dbReference type="Gene3D" id="2.170.130.10">
    <property type="entry name" value="TonB-dependent receptor, plug domain"/>
    <property type="match status" value="1"/>
</dbReference>
<evidence type="ECO:0000256" key="14">
    <source>
        <dbReference type="SAM" id="SignalP"/>
    </source>
</evidence>
<evidence type="ECO:0000256" key="9">
    <source>
        <dbReference type="ARBA" id="ARBA00023077"/>
    </source>
</evidence>
<evidence type="ECO:0000313" key="18">
    <source>
        <dbReference type="Proteomes" id="UP000474296"/>
    </source>
</evidence>
<evidence type="ECO:0000256" key="5">
    <source>
        <dbReference type="ARBA" id="ARBA00022692"/>
    </source>
</evidence>
<evidence type="ECO:0000259" key="16">
    <source>
        <dbReference type="Pfam" id="PF07715"/>
    </source>
</evidence>
<dbReference type="AlphaFoldDB" id="A0A6M0CLR3"/>
<dbReference type="InterPro" id="IPR039426">
    <property type="entry name" value="TonB-dep_rcpt-like"/>
</dbReference>
<dbReference type="GO" id="GO:0009279">
    <property type="term" value="C:cell outer membrane"/>
    <property type="evidence" value="ECO:0007669"/>
    <property type="project" value="UniProtKB-SubCell"/>
</dbReference>
<evidence type="ECO:0000259" key="15">
    <source>
        <dbReference type="Pfam" id="PF00593"/>
    </source>
</evidence>
<evidence type="ECO:0000256" key="8">
    <source>
        <dbReference type="ARBA" id="ARBA00023065"/>
    </source>
</evidence>
<name>A0A6M0CLR3_9FLAO</name>
<sequence length="923" mass="104154">MKKFLFAILCCGFFSVSFSQDQNKNIAISFENETLYNALIKLEAQQNLQVYFAKEWIPEKMISANFADASLADILAELFKDTLLNFYVLDDSTIVLTRNNIIYDSVPDGFFGKEIDTTVVVKKQRKGNVSPIFFSGQKTVKTKSFPTVRIGRESAQASGETFELRGKAINLRTGNPITNLTILEKAKNIFAVTNDEGEYRIELPVGVNLIETKSLGIEDTKRNIVIYNNGTFDFMLDESIEQLDEVVLEANVAKNVEEASTGNTKIDNEESKNIPLVLGERNILKVATSLPGITTAGEGAAGYNVRGGKADQNLILLDQAVIYNPTHFFGIFEALNPFTTKEANIYKGNIPVEYGGRLSSVFDITSKDASVTDFKGEASIGPVTSNLALEVPVIKDKSGILVGGRGAYSNWILRSLDDENLQNSEASFYDVVAKYNHNINENNDVQLSGYFSNDRFSITSDSIYGYTNRLFSAKWRHKFNDNTTADITLANSQYQFDIEFDTNSINDFDLGFKVEETAFKYKMKSVVNSNHTLDYGVSGKLYSLNPGKIEPRGPDDIISFLEIPEERAFEGGIFLADKFKVSDKLLFDVGLRYSFYAALGASNQRIYQENVPRSEQTLIETQAFDKNEVIETYGGPEIRAGLRYLFTKDFSVKASFNNSYQFIHLLSNNTTISPIDTWKLSDLNIKPQQANQYSLGFYKNFNGNDYEISLEGFYKDQKNILDFKTGARLLLNETIETEVLQGEGQAYGAELLVRKNAGKLNGWLSYTYSRSFFKLDSEFDEERVNNGKFFPSNFDKPHDVSLVTNYKFTRRFSLSTNFVYQTGRPVTFPVGNFVFNGSEFVLFSDRNQFRIPDYFRLDLGFNVEGNHKKNKLAHSFWTVSIYNVLGRNNPYSVFFVTEAGEIRPLKSSIFAIPVPSITYNFKF</sequence>
<feature type="domain" description="TonB-dependent receptor-like beta-barrel" evidence="15">
    <location>
        <begin position="419"/>
        <end position="883"/>
    </location>
</feature>
<dbReference type="PANTHER" id="PTHR32552">
    <property type="entry name" value="FERRICHROME IRON RECEPTOR-RELATED"/>
    <property type="match status" value="1"/>
</dbReference>
<dbReference type="Pfam" id="PF00593">
    <property type="entry name" value="TonB_dep_Rec_b-barrel"/>
    <property type="match status" value="1"/>
</dbReference>
<keyword evidence="17" id="KW-0675">Receptor</keyword>
<dbReference type="SUPFAM" id="SSF49464">
    <property type="entry name" value="Carboxypeptidase regulatory domain-like"/>
    <property type="match status" value="1"/>
</dbReference>
<evidence type="ECO:0000256" key="3">
    <source>
        <dbReference type="ARBA" id="ARBA00022452"/>
    </source>
</evidence>
<evidence type="ECO:0000256" key="10">
    <source>
        <dbReference type="ARBA" id="ARBA00023136"/>
    </source>
</evidence>
<dbReference type="Pfam" id="PF13715">
    <property type="entry name" value="CarbopepD_reg_2"/>
    <property type="match status" value="1"/>
</dbReference>
<evidence type="ECO:0000256" key="13">
    <source>
        <dbReference type="RuleBase" id="RU003357"/>
    </source>
</evidence>
<keyword evidence="5 12" id="KW-0812">Transmembrane</keyword>
<keyword evidence="3 12" id="KW-1134">Transmembrane beta strand</keyword>
<keyword evidence="10 12" id="KW-0472">Membrane</keyword>
<keyword evidence="9 13" id="KW-0798">TonB box</keyword>
<dbReference type="GO" id="GO:0015344">
    <property type="term" value="F:siderophore uptake transmembrane transporter activity"/>
    <property type="evidence" value="ECO:0007669"/>
    <property type="project" value="TreeGrafter"/>
</dbReference>
<comment type="caution">
    <text evidence="17">The sequence shown here is derived from an EMBL/GenBank/DDBJ whole genome shotgun (WGS) entry which is preliminary data.</text>
</comment>
<keyword evidence="6 14" id="KW-0732">Signal</keyword>
<dbReference type="InterPro" id="IPR037066">
    <property type="entry name" value="Plug_dom_sf"/>
</dbReference>
<feature type="chain" id="PRO_5026648201" evidence="14">
    <location>
        <begin position="20"/>
        <end position="923"/>
    </location>
</feature>
<accession>A0A6M0CLR3</accession>
<evidence type="ECO:0000256" key="2">
    <source>
        <dbReference type="ARBA" id="ARBA00022448"/>
    </source>
</evidence>
<dbReference type="PROSITE" id="PS52016">
    <property type="entry name" value="TONB_DEPENDENT_REC_3"/>
    <property type="match status" value="1"/>
</dbReference>
<dbReference type="RefSeq" id="WP_164029642.1">
    <property type="nucleotide sequence ID" value="NZ_JAABOQ010000002.1"/>
</dbReference>
<feature type="signal peptide" evidence="14">
    <location>
        <begin position="1"/>
        <end position="19"/>
    </location>
</feature>
<keyword evidence="7" id="KW-0408">Iron</keyword>
<dbReference type="InterPro" id="IPR012910">
    <property type="entry name" value="Plug_dom"/>
</dbReference>
<organism evidence="17 18">
    <name type="scientific">Spongiivirga citrea</name>
    <dbReference type="NCBI Taxonomy" id="1481457"/>
    <lineage>
        <taxon>Bacteria</taxon>
        <taxon>Pseudomonadati</taxon>
        <taxon>Bacteroidota</taxon>
        <taxon>Flavobacteriia</taxon>
        <taxon>Flavobacteriales</taxon>
        <taxon>Flavobacteriaceae</taxon>
        <taxon>Spongiivirga</taxon>
    </lineage>
</organism>
<evidence type="ECO:0000256" key="7">
    <source>
        <dbReference type="ARBA" id="ARBA00023004"/>
    </source>
</evidence>
<keyword evidence="2 12" id="KW-0813">Transport</keyword>